<keyword evidence="5 9" id="KW-0805">Transcription regulation</keyword>
<dbReference type="AlphaFoldDB" id="A0A3E0VEC9"/>
<accession>A0A3E0VEC9</accession>
<evidence type="ECO:0000256" key="10">
    <source>
        <dbReference type="PROSITE-ProRule" id="PRU00169"/>
    </source>
</evidence>
<keyword evidence="7 9" id="KW-0010">Activator</keyword>
<dbReference type="InterPro" id="IPR005471">
    <property type="entry name" value="Tscrpt_reg_IclR_N"/>
</dbReference>
<keyword evidence="13" id="KW-1185">Reference proteome</keyword>
<dbReference type="SMART" id="SM00448">
    <property type="entry name" value="REC"/>
    <property type="match status" value="1"/>
</dbReference>
<dbReference type="PANTHER" id="PTHR45526:SF1">
    <property type="entry name" value="TRANSCRIPTIONAL REGULATORY PROTEIN DCUR-RELATED"/>
    <property type="match status" value="1"/>
</dbReference>
<dbReference type="InterPro" id="IPR024187">
    <property type="entry name" value="Sig_transdc_resp-reg_cit/mal"/>
</dbReference>
<protein>
    <recommendedName>
        <fullName evidence="9">Transcriptional regulatory protein</fullName>
    </recommendedName>
</protein>
<feature type="modified residue" description="4-aspartylphosphate" evidence="10">
    <location>
        <position position="79"/>
    </location>
</feature>
<dbReference type="InterPro" id="IPR036390">
    <property type="entry name" value="WH_DNA-bd_sf"/>
</dbReference>
<evidence type="ECO:0000259" key="11">
    <source>
        <dbReference type="PROSITE" id="PS50110"/>
    </source>
</evidence>
<evidence type="ECO:0000256" key="5">
    <source>
        <dbReference type="ARBA" id="ARBA00023015"/>
    </source>
</evidence>
<dbReference type="GO" id="GO:0003700">
    <property type="term" value="F:DNA-binding transcription factor activity"/>
    <property type="evidence" value="ECO:0007669"/>
    <property type="project" value="InterPro"/>
</dbReference>
<dbReference type="PANTHER" id="PTHR45526">
    <property type="entry name" value="TRANSCRIPTIONAL REGULATORY PROTEIN DPIA"/>
    <property type="match status" value="1"/>
</dbReference>
<dbReference type="GO" id="GO:0000156">
    <property type="term" value="F:phosphorelay response regulator activity"/>
    <property type="evidence" value="ECO:0007669"/>
    <property type="project" value="TreeGrafter"/>
</dbReference>
<dbReference type="SUPFAM" id="SSF46785">
    <property type="entry name" value="Winged helix' DNA-binding domain"/>
    <property type="match status" value="1"/>
</dbReference>
<dbReference type="PIRSF" id="PIRSF006171">
    <property type="entry name" value="RR_citrat_malat"/>
    <property type="match status" value="1"/>
</dbReference>
<evidence type="ECO:0000256" key="7">
    <source>
        <dbReference type="ARBA" id="ARBA00023159"/>
    </source>
</evidence>
<evidence type="ECO:0000256" key="4">
    <source>
        <dbReference type="ARBA" id="ARBA00023012"/>
    </source>
</evidence>
<comment type="caution">
    <text evidence="12">The sequence shown here is derived from an EMBL/GenBank/DDBJ whole genome shotgun (WGS) entry which is preliminary data.</text>
</comment>
<dbReference type="Pfam" id="PF00072">
    <property type="entry name" value="Response_reg"/>
    <property type="match status" value="1"/>
</dbReference>
<evidence type="ECO:0000256" key="2">
    <source>
        <dbReference type="ARBA" id="ARBA00022490"/>
    </source>
</evidence>
<feature type="domain" description="Response regulatory" evidence="11">
    <location>
        <begin position="7"/>
        <end position="144"/>
    </location>
</feature>
<dbReference type="InterPro" id="IPR001789">
    <property type="entry name" value="Sig_transdc_resp-reg_receiver"/>
</dbReference>
<dbReference type="Gene3D" id="3.40.50.2300">
    <property type="match status" value="1"/>
</dbReference>
<dbReference type="OrthoDB" id="7187989at2"/>
<reference evidence="12 13" key="1">
    <citation type="submission" date="2017-04" db="EMBL/GenBank/DDBJ databases">
        <title>Comparative genome analysis of Subtercola boreus.</title>
        <authorList>
            <person name="Cho Y.-J."/>
            <person name="Cho A."/>
            <person name="Kim O.-S."/>
            <person name="Lee J.-I."/>
        </authorList>
    </citation>
    <scope>NUCLEOTIDE SEQUENCE [LARGE SCALE GENOMIC DNA]</scope>
    <source>
        <strain evidence="12 13">K300</strain>
    </source>
</reference>
<keyword evidence="8 9" id="KW-0804">Transcription</keyword>
<name>A0A3E0VEC9_9MICO</name>
<evidence type="ECO:0000313" key="13">
    <source>
        <dbReference type="Proteomes" id="UP000256486"/>
    </source>
</evidence>
<keyword evidence="6 9" id="KW-0238">DNA-binding</keyword>
<dbReference type="SUPFAM" id="SSF52172">
    <property type="entry name" value="CheY-like"/>
    <property type="match status" value="1"/>
</dbReference>
<dbReference type="Pfam" id="PF09339">
    <property type="entry name" value="HTH_IclR"/>
    <property type="match status" value="1"/>
</dbReference>
<evidence type="ECO:0000313" key="12">
    <source>
        <dbReference type="EMBL" id="RFA08005.1"/>
    </source>
</evidence>
<dbReference type="InterPro" id="IPR036388">
    <property type="entry name" value="WH-like_DNA-bd_sf"/>
</dbReference>
<dbReference type="InterPro" id="IPR011006">
    <property type="entry name" value="CheY-like_superfamily"/>
</dbReference>
<dbReference type="GO" id="GO:0005737">
    <property type="term" value="C:cytoplasm"/>
    <property type="evidence" value="ECO:0007669"/>
    <property type="project" value="UniProtKB-SubCell"/>
</dbReference>
<dbReference type="Gene3D" id="1.10.10.10">
    <property type="entry name" value="Winged helix-like DNA-binding domain superfamily/Winged helix DNA-binding domain"/>
    <property type="match status" value="1"/>
</dbReference>
<keyword evidence="4 9" id="KW-0902">Two-component regulatory system</keyword>
<dbReference type="GO" id="GO:0003677">
    <property type="term" value="F:DNA binding"/>
    <property type="evidence" value="ECO:0007669"/>
    <property type="project" value="UniProtKB-KW"/>
</dbReference>
<evidence type="ECO:0000256" key="8">
    <source>
        <dbReference type="ARBA" id="ARBA00023163"/>
    </source>
</evidence>
<comment type="subcellular location">
    <subcellularLocation>
        <location evidence="1 9">Cytoplasm</location>
    </subcellularLocation>
</comment>
<evidence type="ECO:0000256" key="3">
    <source>
        <dbReference type="ARBA" id="ARBA00022553"/>
    </source>
</evidence>
<dbReference type="EMBL" id="NBWZ01000001">
    <property type="protein sequence ID" value="RFA08005.1"/>
    <property type="molecule type" value="Genomic_DNA"/>
</dbReference>
<evidence type="ECO:0000256" key="6">
    <source>
        <dbReference type="ARBA" id="ARBA00023125"/>
    </source>
</evidence>
<dbReference type="Proteomes" id="UP000256486">
    <property type="component" value="Unassembled WGS sequence"/>
</dbReference>
<keyword evidence="2 9" id="KW-0963">Cytoplasm</keyword>
<dbReference type="PROSITE" id="PS50110">
    <property type="entry name" value="RESPONSE_REGULATORY"/>
    <property type="match status" value="1"/>
</dbReference>
<evidence type="ECO:0000256" key="1">
    <source>
        <dbReference type="ARBA" id="ARBA00004496"/>
    </source>
</evidence>
<keyword evidence="3 10" id="KW-0597">Phosphoprotein</keyword>
<evidence type="ECO:0000256" key="9">
    <source>
        <dbReference type="PIRNR" id="PIRNR006171"/>
    </source>
</evidence>
<gene>
    <name evidence="12" type="ORF">B7R54_01305</name>
</gene>
<dbReference type="RefSeq" id="WP_116413422.1">
    <property type="nucleotide sequence ID" value="NZ_NBWZ01000001.1"/>
</dbReference>
<sequence>MIPAPVRVLVVDDEEITASAHAAYLGRVGGFEVAGIAHSGHEAIRQLRAAAPRAADDPVGGDPRHPEPRPAPIDLILLDMNLPDMYGLDLCRQIRSAGLEIDVIAITAVREMTVVRASVSLGIVQYLIKPFAYATFAERMRSYLDFRHSFAVDRPMATQGDVDSTFGALRSAAPVSYDKGLSEGTLQRVVSALAAAPQALSASELSDAAAVSRVTARRYLEHLVASGAAEKTSRYGTPGRPEVEYRLTRR</sequence>
<organism evidence="12 13">
    <name type="scientific">Subtercola boreus</name>
    <dbReference type="NCBI Taxonomy" id="120213"/>
    <lineage>
        <taxon>Bacteria</taxon>
        <taxon>Bacillati</taxon>
        <taxon>Actinomycetota</taxon>
        <taxon>Actinomycetes</taxon>
        <taxon>Micrococcales</taxon>
        <taxon>Microbacteriaceae</taxon>
        <taxon>Subtercola</taxon>
    </lineage>
</organism>
<dbReference type="InterPro" id="IPR051271">
    <property type="entry name" value="2C-system_Tx_regulators"/>
</dbReference>
<proteinExistence type="predicted"/>